<protein>
    <recommendedName>
        <fullName evidence="4">RING-type domain-containing protein</fullName>
    </recommendedName>
</protein>
<dbReference type="GO" id="GO:0061630">
    <property type="term" value="F:ubiquitin protein ligase activity"/>
    <property type="evidence" value="ECO:0007669"/>
    <property type="project" value="TreeGrafter"/>
</dbReference>
<feature type="non-terminal residue" evidence="5">
    <location>
        <position position="1"/>
    </location>
</feature>
<dbReference type="GO" id="GO:0008270">
    <property type="term" value="F:zinc ion binding"/>
    <property type="evidence" value="ECO:0007669"/>
    <property type="project" value="UniProtKB-KW"/>
</dbReference>
<sequence length="303" mass="32390">SSTSTTSSATATSTGKHSGGTPTSSPLLFFVALGFGVVFTNLWIIVGVKYCFRYNARNRARAIGENGEPIDLNAMGGRPHRRRREKKLMSMEEVNDRFPLTKYKIWRSTREAEGLPAAGGVTAPPSRAASLKDEVMHTEDATSPADDRPTNALELAQQDHANATAAREDSPHTAADAPSPEKSPVMVKVEAEGASPSASSPTAAAAPPPETLRNQSITTIPEEDEEDEDDPIRTAAPPEMLAVPGDTCAICLDTLEDDDDVRGLTCGHAFHGACVDPWLTGRRACCPLCKADYYTPKPRADGE</sequence>
<evidence type="ECO:0000259" key="4">
    <source>
        <dbReference type="PROSITE" id="PS50089"/>
    </source>
</evidence>
<reference evidence="5" key="1">
    <citation type="journal article" date="2020" name="Stud. Mycol.">
        <title>101 Dothideomycetes genomes: a test case for predicting lifestyles and emergence of pathogens.</title>
        <authorList>
            <person name="Haridas S."/>
            <person name="Albert R."/>
            <person name="Binder M."/>
            <person name="Bloem J."/>
            <person name="Labutti K."/>
            <person name="Salamov A."/>
            <person name="Andreopoulos B."/>
            <person name="Baker S."/>
            <person name="Barry K."/>
            <person name="Bills G."/>
            <person name="Bluhm B."/>
            <person name="Cannon C."/>
            <person name="Castanera R."/>
            <person name="Culley D."/>
            <person name="Daum C."/>
            <person name="Ezra D."/>
            <person name="Gonzalez J."/>
            <person name="Henrissat B."/>
            <person name="Kuo A."/>
            <person name="Liang C."/>
            <person name="Lipzen A."/>
            <person name="Lutzoni F."/>
            <person name="Magnuson J."/>
            <person name="Mondo S."/>
            <person name="Nolan M."/>
            <person name="Ohm R."/>
            <person name="Pangilinan J."/>
            <person name="Park H.-J."/>
            <person name="Ramirez L."/>
            <person name="Alfaro M."/>
            <person name="Sun H."/>
            <person name="Tritt A."/>
            <person name="Yoshinaga Y."/>
            <person name="Zwiers L.-H."/>
            <person name="Turgeon B."/>
            <person name="Goodwin S."/>
            <person name="Spatafora J."/>
            <person name="Crous P."/>
            <person name="Grigoriev I."/>
        </authorList>
    </citation>
    <scope>NUCLEOTIDE SEQUENCE</scope>
    <source>
        <strain evidence="5">CBS 113389</strain>
    </source>
</reference>
<dbReference type="RefSeq" id="XP_033589169.1">
    <property type="nucleotide sequence ID" value="XM_033730243.1"/>
</dbReference>
<keyword evidence="1" id="KW-0863">Zinc-finger</keyword>
<dbReference type="InterPro" id="IPR013083">
    <property type="entry name" value="Znf_RING/FYVE/PHD"/>
</dbReference>
<evidence type="ECO:0000313" key="5">
    <source>
        <dbReference type="EMBL" id="KAF2482599.1"/>
    </source>
</evidence>
<keyword evidence="3" id="KW-1133">Transmembrane helix</keyword>
<organism evidence="5 6">
    <name type="scientific">Neohortaea acidophila</name>
    <dbReference type="NCBI Taxonomy" id="245834"/>
    <lineage>
        <taxon>Eukaryota</taxon>
        <taxon>Fungi</taxon>
        <taxon>Dikarya</taxon>
        <taxon>Ascomycota</taxon>
        <taxon>Pezizomycotina</taxon>
        <taxon>Dothideomycetes</taxon>
        <taxon>Dothideomycetidae</taxon>
        <taxon>Mycosphaerellales</taxon>
        <taxon>Teratosphaeriaceae</taxon>
        <taxon>Neohortaea</taxon>
    </lineage>
</organism>
<dbReference type="GO" id="GO:0005737">
    <property type="term" value="C:cytoplasm"/>
    <property type="evidence" value="ECO:0007669"/>
    <property type="project" value="TreeGrafter"/>
</dbReference>
<name>A0A6A6PR96_9PEZI</name>
<feature type="compositionally biased region" description="Basic and acidic residues" evidence="2">
    <location>
        <begin position="130"/>
        <end position="149"/>
    </location>
</feature>
<keyword evidence="6" id="KW-1185">Reference proteome</keyword>
<evidence type="ECO:0000256" key="2">
    <source>
        <dbReference type="SAM" id="MobiDB-lite"/>
    </source>
</evidence>
<feature type="non-terminal residue" evidence="5">
    <location>
        <position position="303"/>
    </location>
</feature>
<dbReference type="GeneID" id="54471245"/>
<feature type="domain" description="RING-type" evidence="4">
    <location>
        <begin position="248"/>
        <end position="290"/>
    </location>
</feature>
<keyword evidence="3" id="KW-0472">Membrane</keyword>
<keyword evidence="1" id="KW-0862">Zinc</keyword>
<dbReference type="PANTHER" id="PTHR22765">
    <property type="entry name" value="RING FINGER AND PROTEASE ASSOCIATED DOMAIN-CONTAINING"/>
    <property type="match status" value="1"/>
</dbReference>
<dbReference type="SMART" id="SM00184">
    <property type="entry name" value="RING"/>
    <property type="match status" value="1"/>
</dbReference>
<feature type="compositionally biased region" description="Low complexity" evidence="2">
    <location>
        <begin position="1"/>
        <end position="14"/>
    </location>
</feature>
<dbReference type="InterPro" id="IPR001841">
    <property type="entry name" value="Znf_RING"/>
</dbReference>
<dbReference type="Gene3D" id="3.30.40.10">
    <property type="entry name" value="Zinc/RING finger domain, C3HC4 (zinc finger)"/>
    <property type="match status" value="1"/>
</dbReference>
<feature type="compositionally biased region" description="Low complexity" evidence="2">
    <location>
        <begin position="194"/>
        <end position="205"/>
    </location>
</feature>
<dbReference type="AlphaFoldDB" id="A0A6A6PR96"/>
<dbReference type="CDD" id="cd16473">
    <property type="entry name" value="RING-H2_RNF103"/>
    <property type="match status" value="1"/>
</dbReference>
<dbReference type="Pfam" id="PF13639">
    <property type="entry name" value="zf-RING_2"/>
    <property type="match status" value="1"/>
</dbReference>
<feature type="transmembrane region" description="Helical" evidence="3">
    <location>
        <begin position="27"/>
        <end position="52"/>
    </location>
</feature>
<accession>A0A6A6PR96</accession>
<dbReference type="FunFam" id="3.30.40.10:FF:000539">
    <property type="entry name" value="Ring finger domain protein"/>
    <property type="match status" value="1"/>
</dbReference>
<dbReference type="PANTHER" id="PTHR22765:SF434">
    <property type="entry name" value="GB|AAD18119.1-RELATED"/>
    <property type="match status" value="1"/>
</dbReference>
<dbReference type="SUPFAM" id="SSF57850">
    <property type="entry name" value="RING/U-box"/>
    <property type="match status" value="1"/>
</dbReference>
<dbReference type="EMBL" id="MU001636">
    <property type="protein sequence ID" value="KAF2482599.1"/>
    <property type="molecule type" value="Genomic_DNA"/>
</dbReference>
<dbReference type="Proteomes" id="UP000799767">
    <property type="component" value="Unassembled WGS sequence"/>
</dbReference>
<keyword evidence="3" id="KW-0812">Transmembrane</keyword>
<evidence type="ECO:0000313" key="6">
    <source>
        <dbReference type="Proteomes" id="UP000799767"/>
    </source>
</evidence>
<feature type="compositionally biased region" description="Acidic residues" evidence="2">
    <location>
        <begin position="221"/>
        <end position="230"/>
    </location>
</feature>
<dbReference type="GO" id="GO:0006511">
    <property type="term" value="P:ubiquitin-dependent protein catabolic process"/>
    <property type="evidence" value="ECO:0007669"/>
    <property type="project" value="TreeGrafter"/>
</dbReference>
<keyword evidence="1" id="KW-0479">Metal-binding</keyword>
<evidence type="ECO:0000256" key="1">
    <source>
        <dbReference type="PROSITE-ProRule" id="PRU00175"/>
    </source>
</evidence>
<feature type="region of interest" description="Disordered" evidence="2">
    <location>
        <begin position="1"/>
        <end position="22"/>
    </location>
</feature>
<evidence type="ECO:0000256" key="3">
    <source>
        <dbReference type="SAM" id="Phobius"/>
    </source>
</evidence>
<gene>
    <name evidence="5" type="ORF">BDY17DRAFT_232978</name>
</gene>
<proteinExistence type="predicted"/>
<feature type="region of interest" description="Disordered" evidence="2">
    <location>
        <begin position="115"/>
        <end position="239"/>
    </location>
</feature>
<dbReference type="PROSITE" id="PS50089">
    <property type="entry name" value="ZF_RING_2"/>
    <property type="match status" value="1"/>
</dbReference>
<dbReference type="OrthoDB" id="8062037at2759"/>
<dbReference type="InterPro" id="IPR051826">
    <property type="entry name" value="E3_ubiquitin-ligase_domain"/>
</dbReference>